<dbReference type="InterPro" id="IPR007492">
    <property type="entry name" value="LytTR_DNA-bd_dom"/>
</dbReference>
<dbReference type="Proteomes" id="UP000183255">
    <property type="component" value="Unassembled WGS sequence"/>
</dbReference>
<evidence type="ECO:0000256" key="1">
    <source>
        <dbReference type="ARBA" id="ARBA00018672"/>
    </source>
</evidence>
<evidence type="ECO:0000256" key="3">
    <source>
        <dbReference type="PROSITE-ProRule" id="PRU00169"/>
    </source>
</evidence>
<dbReference type="EMBL" id="FNDZ01000005">
    <property type="protein sequence ID" value="SDI88742.1"/>
    <property type="molecule type" value="Genomic_DNA"/>
</dbReference>
<dbReference type="PROSITE" id="PS50930">
    <property type="entry name" value="HTH_LYTTR"/>
    <property type="match status" value="1"/>
</dbReference>
<comment type="function">
    <text evidence="2">May play the central regulatory role in sporulation. It may be an element of the effector pathway responsible for the activation of sporulation genes in response to nutritional stress. Spo0A may act in concert with spo0H (a sigma factor) to control the expression of some genes that are critical to the sporulation process.</text>
</comment>
<reference evidence="6 7" key="1">
    <citation type="submission" date="2016-10" db="EMBL/GenBank/DDBJ databases">
        <authorList>
            <person name="de Groot N.N."/>
        </authorList>
    </citation>
    <scope>NUCLEOTIDE SEQUENCE [LARGE SCALE GENOMIC DNA]</scope>
    <source>
        <strain evidence="6 7">CGMCC 1.5058</strain>
    </source>
</reference>
<dbReference type="GO" id="GO:0003677">
    <property type="term" value="F:DNA binding"/>
    <property type="evidence" value="ECO:0007669"/>
    <property type="project" value="UniProtKB-KW"/>
</dbReference>
<protein>
    <recommendedName>
        <fullName evidence="1">Stage 0 sporulation protein A homolog</fullName>
    </recommendedName>
</protein>
<keyword evidence="6" id="KW-0238">DNA-binding</keyword>
<proteinExistence type="predicted"/>
<name>A0A1G8P8F2_9CLOT</name>
<feature type="domain" description="HTH LytTR-type" evidence="5">
    <location>
        <begin position="131"/>
        <end position="232"/>
    </location>
</feature>
<feature type="modified residue" description="4-aspartylphosphate" evidence="3">
    <location>
        <position position="58"/>
    </location>
</feature>
<dbReference type="InterPro" id="IPR001789">
    <property type="entry name" value="Sig_transdc_resp-reg_receiver"/>
</dbReference>
<feature type="domain" description="Response regulatory" evidence="4">
    <location>
        <begin position="3"/>
        <end position="121"/>
    </location>
</feature>
<evidence type="ECO:0000259" key="5">
    <source>
        <dbReference type="PROSITE" id="PS50930"/>
    </source>
</evidence>
<dbReference type="InterPro" id="IPR011006">
    <property type="entry name" value="CheY-like_superfamily"/>
</dbReference>
<dbReference type="PROSITE" id="PS50110">
    <property type="entry name" value="RESPONSE_REGULATORY"/>
    <property type="match status" value="1"/>
</dbReference>
<dbReference type="CDD" id="cd00156">
    <property type="entry name" value="REC"/>
    <property type="match status" value="1"/>
</dbReference>
<keyword evidence="3" id="KW-0597">Phosphoprotein</keyword>
<accession>A0A1G8P8F2</accession>
<gene>
    <name evidence="6" type="ORF">SAMN05421804_10524</name>
</gene>
<dbReference type="InterPro" id="IPR046947">
    <property type="entry name" value="LytR-like"/>
</dbReference>
<dbReference type="PANTHER" id="PTHR37299">
    <property type="entry name" value="TRANSCRIPTIONAL REGULATOR-RELATED"/>
    <property type="match status" value="1"/>
</dbReference>
<evidence type="ECO:0000313" key="7">
    <source>
        <dbReference type="Proteomes" id="UP000183255"/>
    </source>
</evidence>
<dbReference type="RefSeq" id="WP_031576655.1">
    <property type="nucleotide sequence ID" value="NZ_FNDZ01000005.1"/>
</dbReference>
<evidence type="ECO:0000256" key="2">
    <source>
        <dbReference type="ARBA" id="ARBA00024867"/>
    </source>
</evidence>
<dbReference type="Pfam" id="PF04397">
    <property type="entry name" value="LytTR"/>
    <property type="match status" value="1"/>
</dbReference>
<dbReference type="GO" id="GO:0000156">
    <property type="term" value="F:phosphorelay response regulator activity"/>
    <property type="evidence" value="ECO:0007669"/>
    <property type="project" value="InterPro"/>
</dbReference>
<sequence length="238" mass="27630">MIKIALCDDETVYLESTEKLLRDWSRTTSTPIELDCFDHGDALLAKHRISRYDIIFLDIVMPLFSGMDTAKELRLLDKSTKIIFLTSSPEFALSSYSVRALDYLIKPLSYDKMQQVLEECVALLFKEPDSLTLKTPGGYRRIYLHDIEYLEAQNKKVLFYLSNSECLEVLQPLHTFETELPDTKGFFKCHRSYLVNLKNVQHFSSVELSTKSGRQIPIARGYGKPFQDRYFALMFQDH</sequence>
<evidence type="ECO:0000259" key="4">
    <source>
        <dbReference type="PROSITE" id="PS50110"/>
    </source>
</evidence>
<dbReference type="Gene3D" id="3.40.50.2300">
    <property type="match status" value="1"/>
</dbReference>
<dbReference type="AlphaFoldDB" id="A0A1G8P8F2"/>
<dbReference type="PANTHER" id="PTHR37299:SF1">
    <property type="entry name" value="STAGE 0 SPORULATION PROTEIN A HOMOLOG"/>
    <property type="match status" value="1"/>
</dbReference>
<dbReference type="SMART" id="SM00850">
    <property type="entry name" value="LytTR"/>
    <property type="match status" value="1"/>
</dbReference>
<dbReference type="SMART" id="SM00448">
    <property type="entry name" value="REC"/>
    <property type="match status" value="1"/>
</dbReference>
<evidence type="ECO:0000313" key="6">
    <source>
        <dbReference type="EMBL" id="SDI88742.1"/>
    </source>
</evidence>
<dbReference type="Pfam" id="PF00072">
    <property type="entry name" value="Response_reg"/>
    <property type="match status" value="1"/>
</dbReference>
<dbReference type="Gene3D" id="2.40.50.1020">
    <property type="entry name" value="LytTr DNA-binding domain"/>
    <property type="match status" value="1"/>
</dbReference>
<dbReference type="SUPFAM" id="SSF52172">
    <property type="entry name" value="CheY-like"/>
    <property type="match status" value="1"/>
</dbReference>
<organism evidence="6 7">
    <name type="scientific">Proteiniclasticum ruminis</name>
    <dbReference type="NCBI Taxonomy" id="398199"/>
    <lineage>
        <taxon>Bacteria</taxon>
        <taxon>Bacillati</taxon>
        <taxon>Bacillota</taxon>
        <taxon>Clostridia</taxon>
        <taxon>Eubacteriales</taxon>
        <taxon>Clostridiaceae</taxon>
        <taxon>Proteiniclasticum</taxon>
    </lineage>
</organism>